<proteinExistence type="predicted"/>
<evidence type="ECO:0000313" key="2">
    <source>
        <dbReference type="EMBL" id="KAH7125858.1"/>
    </source>
</evidence>
<dbReference type="PANTHER" id="PTHR37012">
    <property type="entry name" value="B-ZIP TRANSCRIPTION FACTOR (EUROFUNG)-RELATED"/>
    <property type="match status" value="1"/>
</dbReference>
<dbReference type="CDD" id="cd14688">
    <property type="entry name" value="bZIP_YAP"/>
    <property type="match status" value="1"/>
</dbReference>
<dbReference type="PANTHER" id="PTHR37012:SF7">
    <property type="entry name" value="B-ZIP TRANSCRIPTION FACTOR (EUROFUNG)-RELATED"/>
    <property type="match status" value="1"/>
</dbReference>
<evidence type="ECO:0000313" key="3">
    <source>
        <dbReference type="Proteomes" id="UP000738349"/>
    </source>
</evidence>
<name>A0A9P9DV69_9HYPO</name>
<keyword evidence="3" id="KW-1185">Reference proteome</keyword>
<feature type="region of interest" description="Disordered" evidence="1">
    <location>
        <begin position="1"/>
        <end position="46"/>
    </location>
</feature>
<organism evidence="2 3">
    <name type="scientific">Dactylonectria macrodidyma</name>
    <dbReference type="NCBI Taxonomy" id="307937"/>
    <lineage>
        <taxon>Eukaryota</taxon>
        <taxon>Fungi</taxon>
        <taxon>Dikarya</taxon>
        <taxon>Ascomycota</taxon>
        <taxon>Pezizomycotina</taxon>
        <taxon>Sordariomycetes</taxon>
        <taxon>Hypocreomycetidae</taxon>
        <taxon>Hypocreales</taxon>
        <taxon>Nectriaceae</taxon>
        <taxon>Dactylonectria</taxon>
    </lineage>
</organism>
<feature type="compositionally biased region" description="Basic and acidic residues" evidence="1">
    <location>
        <begin position="20"/>
        <end position="46"/>
    </location>
</feature>
<comment type="caution">
    <text evidence="2">The sequence shown here is derived from an EMBL/GenBank/DDBJ whole genome shotgun (WGS) entry which is preliminary data.</text>
</comment>
<gene>
    <name evidence="2" type="ORF">EDB81DRAFT_810072</name>
</gene>
<dbReference type="OrthoDB" id="5086080at2759"/>
<evidence type="ECO:0008006" key="4">
    <source>
        <dbReference type="Google" id="ProtNLM"/>
    </source>
</evidence>
<dbReference type="Proteomes" id="UP000738349">
    <property type="component" value="Unassembled WGS sequence"/>
</dbReference>
<reference evidence="2" key="1">
    <citation type="journal article" date="2021" name="Nat. Commun.">
        <title>Genetic determinants of endophytism in the Arabidopsis root mycobiome.</title>
        <authorList>
            <person name="Mesny F."/>
            <person name="Miyauchi S."/>
            <person name="Thiergart T."/>
            <person name="Pickel B."/>
            <person name="Atanasova L."/>
            <person name="Karlsson M."/>
            <person name="Huettel B."/>
            <person name="Barry K.W."/>
            <person name="Haridas S."/>
            <person name="Chen C."/>
            <person name="Bauer D."/>
            <person name="Andreopoulos W."/>
            <person name="Pangilinan J."/>
            <person name="LaButti K."/>
            <person name="Riley R."/>
            <person name="Lipzen A."/>
            <person name="Clum A."/>
            <person name="Drula E."/>
            <person name="Henrissat B."/>
            <person name="Kohler A."/>
            <person name="Grigoriev I.V."/>
            <person name="Martin F.M."/>
            <person name="Hacquard S."/>
        </authorList>
    </citation>
    <scope>NUCLEOTIDE SEQUENCE</scope>
    <source>
        <strain evidence="2">MPI-CAGE-AT-0147</strain>
    </source>
</reference>
<accession>A0A9P9DV69</accession>
<feature type="compositionally biased region" description="Pro residues" evidence="1">
    <location>
        <begin position="1"/>
        <end position="11"/>
    </location>
</feature>
<feature type="non-terminal residue" evidence="2">
    <location>
        <position position="1"/>
    </location>
</feature>
<evidence type="ECO:0000256" key="1">
    <source>
        <dbReference type="SAM" id="MobiDB-lite"/>
    </source>
</evidence>
<dbReference type="EMBL" id="JAGMUV010000020">
    <property type="protein sequence ID" value="KAH7125858.1"/>
    <property type="molecule type" value="Genomic_DNA"/>
</dbReference>
<feature type="region of interest" description="Disordered" evidence="1">
    <location>
        <begin position="96"/>
        <end position="125"/>
    </location>
</feature>
<dbReference type="InterPro" id="IPR021833">
    <property type="entry name" value="DUF3425"/>
</dbReference>
<sequence length="488" mass="54946">MEYPPSEPPPAAAAAAAAKAPEDVLDSRRQKKRELDRKAQRLARERTKSRIAELEAMVDRLRQSDSNAQIRSLMDQLAQVTKERDKARQVLRSLDNTIHRHLNGPDTSFSQPTNPSRDDVALSQASTTSSSRTIIGLEACQAQANDASSLRIPPDAVSLGVWDDPLGCLSGFHGSAPGECDFTQQFSPQSYMESINPVPNGPGSVSDGEIPYGDDVIVPKAMMCHCTMSQPAQGIQKPPLNKWRAANECLGKSTLLSRAEINAEDRTSEDTPVRAILKGWDSVERDGMMTESWRKLRGVDEVCFKTCSPVERLAILRMMHLLMTYHGDPTLERHASVPRWFLMRPSQTLAHSYAIDYFVWPGVRERFVFSQHQYCTNLFWDLFRANFKILWPYGFRDTYMHNSETGQFHISPLFEERLRDINTWTMSPDFFVRFPELYGDIPSYLGLPLNVSNSGSAVVPYVPATRRTVESDKDDEVERAAMPDVMAV</sequence>
<feature type="compositionally biased region" description="Polar residues" evidence="1">
    <location>
        <begin position="105"/>
        <end position="115"/>
    </location>
</feature>
<dbReference type="AlphaFoldDB" id="A0A9P9DV69"/>
<dbReference type="Pfam" id="PF11905">
    <property type="entry name" value="DUF3425"/>
    <property type="match status" value="1"/>
</dbReference>
<protein>
    <recommendedName>
        <fullName evidence="4">BZIP transcription factor</fullName>
    </recommendedName>
</protein>